<dbReference type="Pfam" id="PF01244">
    <property type="entry name" value="Peptidase_M19"/>
    <property type="match status" value="1"/>
</dbReference>
<comment type="caution">
    <text evidence="1">The sequence shown here is derived from an EMBL/GenBank/DDBJ whole genome shotgun (WGS) entry which is preliminary data.</text>
</comment>
<evidence type="ECO:0000313" key="2">
    <source>
        <dbReference type="Proteomes" id="UP000019918"/>
    </source>
</evidence>
<dbReference type="PATRIC" id="fig|69222.5.peg.2203"/>
<dbReference type="AlphaFoldDB" id="A0A014NP55"/>
<dbReference type="GO" id="GO:0006508">
    <property type="term" value="P:proteolysis"/>
    <property type="evidence" value="ECO:0007669"/>
    <property type="project" value="InterPro"/>
</dbReference>
<dbReference type="InterPro" id="IPR032466">
    <property type="entry name" value="Metal_Hydrolase"/>
</dbReference>
<dbReference type="EMBL" id="JFHN01000045">
    <property type="protein sequence ID" value="EXU75610.1"/>
    <property type="molecule type" value="Genomic_DNA"/>
</dbReference>
<dbReference type="Gene3D" id="3.20.20.140">
    <property type="entry name" value="Metal-dependent hydrolases"/>
    <property type="match status" value="1"/>
</dbReference>
<dbReference type="InterPro" id="IPR008257">
    <property type="entry name" value="Pept_M19"/>
</dbReference>
<gene>
    <name evidence="1" type="ORF">BG55_10645</name>
</gene>
<proteinExistence type="predicted"/>
<dbReference type="CDD" id="cd01301">
    <property type="entry name" value="rDP_like"/>
    <property type="match status" value="1"/>
</dbReference>
<dbReference type="RefSeq" id="WP_034937070.1">
    <property type="nucleotide sequence ID" value="NZ_JFHN01000045.1"/>
</dbReference>
<dbReference type="PROSITE" id="PS51365">
    <property type="entry name" value="RENAL_DIPEPTIDASE_2"/>
    <property type="match status" value="1"/>
</dbReference>
<organism evidence="1 2">
    <name type="scientific">Erwinia mallotivora</name>
    <dbReference type="NCBI Taxonomy" id="69222"/>
    <lineage>
        <taxon>Bacteria</taxon>
        <taxon>Pseudomonadati</taxon>
        <taxon>Pseudomonadota</taxon>
        <taxon>Gammaproteobacteria</taxon>
        <taxon>Enterobacterales</taxon>
        <taxon>Erwiniaceae</taxon>
        <taxon>Erwinia</taxon>
    </lineage>
</organism>
<reference evidence="1 2" key="1">
    <citation type="submission" date="2014-02" db="EMBL/GenBank/DDBJ databases">
        <title>Draft genome of Erwinia mallotivora strain BT-MARDI, a papaya dieback pathogen.</title>
        <authorList>
            <person name="Redzuan R."/>
            <person name="Abu Bakar N."/>
            <person name="Badrun R."/>
            <person name="Mohd Raih M.F."/>
            <person name="Rozano L."/>
            <person name="Mat Amin N."/>
        </authorList>
    </citation>
    <scope>NUCLEOTIDE SEQUENCE [LARGE SCALE GENOMIC DNA]</scope>
    <source>
        <strain evidence="1 2">BT-MARDI</strain>
    </source>
</reference>
<dbReference type="GO" id="GO:0070573">
    <property type="term" value="F:metallodipeptidase activity"/>
    <property type="evidence" value="ECO:0007669"/>
    <property type="project" value="InterPro"/>
</dbReference>
<dbReference type="PANTHER" id="PTHR10443:SF12">
    <property type="entry name" value="DIPEPTIDASE"/>
    <property type="match status" value="1"/>
</dbReference>
<evidence type="ECO:0000313" key="1">
    <source>
        <dbReference type="EMBL" id="EXU75610.1"/>
    </source>
</evidence>
<name>A0A014NP55_9GAMM</name>
<keyword evidence="2" id="KW-1185">Reference proteome</keyword>
<sequence length="348" mass="37728">MTQARPASSPPVFDGHNDLLLRLWLHQSDDAVGDFLHRSLEGHLDMARIRQGGFAGGLFAVFVPPAQYVRQHNPAYDERSHSPLAITDAQIALLHQVAERSQGQARVCQSAEETEKCIADGVLAMVLHIEGAEALDAECSQLEGWIAAGLRSIGPLWNLQNVFGHGVTGAFPGSPDSGEGLTAAGLNLLRLCNQQRLLIDLSHMNEKAFWQTARLSSAPLVASHSNAHTLCPQPRNLTDRQLDAIAASDGFVGVNFGNAFLRADGKRDGSTPLSEIVRHLDWLLNRLGEEGVGLGSDFDGISVPEQLGDVAGLPRLIAAMTSAGYSSQLIEKICWRNWLRVLKKTWGK</sequence>
<dbReference type="SUPFAM" id="SSF51556">
    <property type="entry name" value="Metallo-dependent hydrolases"/>
    <property type="match status" value="1"/>
</dbReference>
<protein>
    <submittedName>
        <fullName evidence="1">Peptidase</fullName>
    </submittedName>
</protein>
<dbReference type="STRING" id="69222.BG55_10645"/>
<dbReference type="PANTHER" id="PTHR10443">
    <property type="entry name" value="MICROSOMAL DIPEPTIDASE"/>
    <property type="match status" value="1"/>
</dbReference>
<accession>A0A014NP55</accession>
<dbReference type="OrthoDB" id="9804920at2"/>
<dbReference type="Proteomes" id="UP000019918">
    <property type="component" value="Unassembled WGS sequence"/>
</dbReference>